<keyword evidence="4" id="KW-0547">Nucleotide-binding</keyword>
<comment type="similarity">
    <text evidence="1">Belongs to the protein kinase superfamily. CAMK Ser/Thr protein kinase family. CaMK subfamily.</text>
</comment>
<keyword evidence="7" id="KW-0472">Membrane</keyword>
<feature type="transmembrane region" description="Helical" evidence="7">
    <location>
        <begin position="292"/>
        <end position="310"/>
    </location>
</feature>
<evidence type="ECO:0000256" key="6">
    <source>
        <dbReference type="ARBA" id="ARBA00022840"/>
    </source>
</evidence>
<accession>A0ABQ5IPK3</accession>
<dbReference type="SUPFAM" id="SSF56112">
    <property type="entry name" value="Protein kinase-like (PK-like)"/>
    <property type="match status" value="1"/>
</dbReference>
<keyword evidence="7" id="KW-1133">Transmembrane helix</keyword>
<keyword evidence="6" id="KW-0067">ATP-binding</keyword>
<feature type="transmembrane region" description="Helical" evidence="7">
    <location>
        <begin position="330"/>
        <end position="355"/>
    </location>
</feature>
<keyword evidence="2" id="KW-0723">Serine/threonine-protein kinase</keyword>
<dbReference type="PANTHER" id="PTHR24349">
    <property type="entry name" value="SERINE/THREONINE-PROTEIN KINASE"/>
    <property type="match status" value="1"/>
</dbReference>
<keyword evidence="5" id="KW-0418">Kinase</keyword>
<evidence type="ECO:0000259" key="8">
    <source>
        <dbReference type="PROSITE" id="PS50011"/>
    </source>
</evidence>
<organism evidence="9 10">
    <name type="scientific">Tanacetum coccineum</name>
    <dbReference type="NCBI Taxonomy" id="301880"/>
    <lineage>
        <taxon>Eukaryota</taxon>
        <taxon>Viridiplantae</taxon>
        <taxon>Streptophyta</taxon>
        <taxon>Embryophyta</taxon>
        <taxon>Tracheophyta</taxon>
        <taxon>Spermatophyta</taxon>
        <taxon>Magnoliopsida</taxon>
        <taxon>eudicotyledons</taxon>
        <taxon>Gunneridae</taxon>
        <taxon>Pentapetalae</taxon>
        <taxon>asterids</taxon>
        <taxon>campanulids</taxon>
        <taxon>Asterales</taxon>
        <taxon>Asteraceae</taxon>
        <taxon>Asteroideae</taxon>
        <taxon>Anthemideae</taxon>
        <taxon>Anthemidinae</taxon>
        <taxon>Tanacetum</taxon>
    </lineage>
</organism>
<dbReference type="Proteomes" id="UP001151760">
    <property type="component" value="Unassembled WGS sequence"/>
</dbReference>
<dbReference type="SMART" id="SM00220">
    <property type="entry name" value="S_TKc"/>
    <property type="match status" value="1"/>
</dbReference>
<evidence type="ECO:0000256" key="2">
    <source>
        <dbReference type="ARBA" id="ARBA00022527"/>
    </source>
</evidence>
<evidence type="ECO:0000256" key="3">
    <source>
        <dbReference type="ARBA" id="ARBA00022679"/>
    </source>
</evidence>
<protein>
    <submittedName>
        <fullName evidence="9">CDPK-related kinase 4-like protein isoform X2</fullName>
    </submittedName>
</protein>
<dbReference type="Gene3D" id="1.10.510.10">
    <property type="entry name" value="Transferase(Phosphotransferase) domain 1"/>
    <property type="match status" value="2"/>
</dbReference>
<keyword evidence="10" id="KW-1185">Reference proteome</keyword>
<dbReference type="EMBL" id="BQNB010021022">
    <property type="protein sequence ID" value="GJU02059.1"/>
    <property type="molecule type" value="Genomic_DNA"/>
</dbReference>
<evidence type="ECO:0000256" key="7">
    <source>
        <dbReference type="SAM" id="Phobius"/>
    </source>
</evidence>
<dbReference type="PROSITE" id="PS50011">
    <property type="entry name" value="PROTEIN_KINASE_DOM"/>
    <property type="match status" value="1"/>
</dbReference>
<evidence type="ECO:0000256" key="4">
    <source>
        <dbReference type="ARBA" id="ARBA00022741"/>
    </source>
</evidence>
<name>A0ABQ5IPK3_9ASTR</name>
<evidence type="ECO:0000256" key="1">
    <source>
        <dbReference type="ARBA" id="ARBA00005354"/>
    </source>
</evidence>
<proteinExistence type="inferred from homology"/>
<sequence length="484" mass="54331">SAADVGYGAKAEEVLGQVRGSTNSELNTLDTSSGIHNEKRTELAKNPSLVSSITNNVSNDPKGPVVTENTMKTGTYMKLFKGETSRKGANFRTLLAPIGYGVDVVVSVKSVHVVHERNYVVITDVAVLSFSSFNDKRTHAYKLQTRAMADQRMNDIVGSAYYVAPEVLHRSYNKEDDMWSIGAEPNFIGTPWPSVSLEAKDLVKRLLNKDHRKRMTASQALTSATVLVQHFVGNAYYVSILDVGCLAESKGLPYTRRFRRFGCWLLSDLVQGYFRIHVPNLQKATGASLAHFLYRIFGNQVLFLFGLGYTTPTYVAVVQPSIPLYVYFRYYYADLCPLLVITIILNGIQPVLLAYRGLPTTSFSNKKHCDDATMEQMRKRSKWKNGDYMCRGLILDDVMKRVFKLKLDSLMKDLKDRHTFGRVKGGTELYTYGKVVVNAGGPFCESVRNLTDIEAKLMICPSSGVHIMLPDYYSPEGKDRCWYN</sequence>
<dbReference type="InterPro" id="IPR011009">
    <property type="entry name" value="Kinase-like_dom_sf"/>
</dbReference>
<feature type="non-terminal residue" evidence="9">
    <location>
        <position position="1"/>
    </location>
</feature>
<dbReference type="InterPro" id="IPR036188">
    <property type="entry name" value="FAD/NAD-bd_sf"/>
</dbReference>
<evidence type="ECO:0000256" key="5">
    <source>
        <dbReference type="ARBA" id="ARBA00022777"/>
    </source>
</evidence>
<dbReference type="InterPro" id="IPR000719">
    <property type="entry name" value="Prot_kinase_dom"/>
</dbReference>
<reference evidence="9" key="2">
    <citation type="submission" date="2022-01" db="EMBL/GenBank/DDBJ databases">
        <authorList>
            <person name="Yamashiro T."/>
            <person name="Shiraishi A."/>
            <person name="Satake H."/>
            <person name="Nakayama K."/>
        </authorList>
    </citation>
    <scope>NUCLEOTIDE SEQUENCE</scope>
</reference>
<dbReference type="Gene3D" id="3.30.9.10">
    <property type="entry name" value="D-Amino Acid Oxidase, subunit A, domain 2"/>
    <property type="match status" value="1"/>
</dbReference>
<dbReference type="InterPro" id="IPR050205">
    <property type="entry name" value="CDPK_Ser/Thr_kinases"/>
</dbReference>
<keyword evidence="3" id="KW-0808">Transferase</keyword>
<evidence type="ECO:0000313" key="9">
    <source>
        <dbReference type="EMBL" id="GJU02059.1"/>
    </source>
</evidence>
<evidence type="ECO:0000313" key="10">
    <source>
        <dbReference type="Proteomes" id="UP001151760"/>
    </source>
</evidence>
<gene>
    <name evidence="9" type="ORF">Tco_1112397</name>
</gene>
<reference evidence="9" key="1">
    <citation type="journal article" date="2022" name="Int. J. Mol. Sci.">
        <title>Draft Genome of Tanacetum Coccineum: Genomic Comparison of Closely Related Tanacetum-Family Plants.</title>
        <authorList>
            <person name="Yamashiro T."/>
            <person name="Shiraishi A."/>
            <person name="Nakayama K."/>
            <person name="Satake H."/>
        </authorList>
    </citation>
    <scope>NUCLEOTIDE SEQUENCE</scope>
</reference>
<feature type="domain" description="Protein kinase" evidence="8">
    <location>
        <begin position="1"/>
        <end position="232"/>
    </location>
</feature>
<keyword evidence="7" id="KW-0812">Transmembrane</keyword>
<dbReference type="Gene3D" id="3.50.50.60">
    <property type="entry name" value="FAD/NAD(P)-binding domain"/>
    <property type="match status" value="1"/>
</dbReference>
<comment type="caution">
    <text evidence="9">The sequence shown here is derived from an EMBL/GenBank/DDBJ whole genome shotgun (WGS) entry which is preliminary data.</text>
</comment>